<feature type="domain" description="Tyrosine-protein phosphatase" evidence="13">
    <location>
        <begin position="4"/>
        <end position="168"/>
    </location>
</feature>
<dbReference type="InterPro" id="IPR022778">
    <property type="entry name" value="CDKN3"/>
</dbReference>
<dbReference type="InterPro" id="IPR003595">
    <property type="entry name" value="Tyr_Pase_cat"/>
</dbReference>
<dbReference type="InterPro" id="IPR008425">
    <property type="entry name" value="CDK_inhib_3"/>
</dbReference>
<comment type="function">
    <text evidence="11">May play a role in cell cycle regulation. Dual specificity phosphatase active toward substrates containing either phosphotyrosine or phosphoserine residues.</text>
</comment>
<dbReference type="GO" id="GO:0048471">
    <property type="term" value="C:perinuclear region of cytoplasm"/>
    <property type="evidence" value="ECO:0007669"/>
    <property type="project" value="UniProtKB-SubCell"/>
</dbReference>
<dbReference type="EC" id="3.1.3.48" evidence="3 11"/>
<evidence type="ECO:0000256" key="7">
    <source>
        <dbReference type="ARBA" id="ARBA00022912"/>
    </source>
</evidence>
<dbReference type="CDD" id="cd14505">
    <property type="entry name" value="CDKN3-like"/>
    <property type="match status" value="1"/>
</dbReference>
<dbReference type="FunFam" id="3.90.190.10:FF:000046">
    <property type="entry name" value="Cyclin-dependent kinase inhibitor 3"/>
    <property type="match status" value="1"/>
</dbReference>
<dbReference type="Ensembl" id="ENSSPUT00000007095.1">
    <property type="protein sequence ID" value="ENSSPUP00000006671.1"/>
    <property type="gene ID" value="ENSSPUG00000005137.1"/>
</dbReference>
<dbReference type="Gene3D" id="3.90.190.10">
    <property type="entry name" value="Protein tyrosine phosphatase superfamily"/>
    <property type="match status" value="1"/>
</dbReference>
<evidence type="ECO:0000256" key="9">
    <source>
        <dbReference type="ARBA" id="ARBA00064980"/>
    </source>
</evidence>
<keyword evidence="6 11" id="KW-0378">Hydrolase</keyword>
<reference evidence="15" key="1">
    <citation type="submission" date="2025-08" db="UniProtKB">
        <authorList>
            <consortium name="Ensembl"/>
        </authorList>
    </citation>
    <scope>IDENTIFICATION</scope>
</reference>
<dbReference type="PROSITE" id="PS50054">
    <property type="entry name" value="TYR_PHOSPHATASE_DUAL"/>
    <property type="match status" value="1"/>
</dbReference>
<evidence type="ECO:0000256" key="11">
    <source>
        <dbReference type="PIRNR" id="PIRNR037322"/>
    </source>
</evidence>
<keyword evidence="16" id="KW-1185">Reference proteome</keyword>
<evidence type="ECO:0000256" key="3">
    <source>
        <dbReference type="ARBA" id="ARBA00013064"/>
    </source>
</evidence>
<sequence>SYLVPLIQPCNSIFILGCRFKDVKRNLQKDLEELKHHGTQDIFVLFTRGELAKYRVPNLLDSYQHHGIAVHHHPIPDGAPPDIASCCAILEELRSCLEGNRKTLIHCFGGLGRSCLIAACLLLQLSDTLAPQQAIDKLRHLRGSGAIQTVKQYNYLHDFRENLAAHLSTKEAMLRSVSR</sequence>
<dbReference type="GO" id="GO:0004725">
    <property type="term" value="F:protein tyrosine phosphatase activity"/>
    <property type="evidence" value="ECO:0007669"/>
    <property type="project" value="UniProtKB-UniRule"/>
</dbReference>
<evidence type="ECO:0000256" key="8">
    <source>
        <dbReference type="ARBA" id="ARBA00023306"/>
    </source>
</evidence>
<dbReference type="InterPro" id="IPR000387">
    <property type="entry name" value="Tyr_Pase_dom"/>
</dbReference>
<evidence type="ECO:0000313" key="16">
    <source>
        <dbReference type="Proteomes" id="UP000694392"/>
    </source>
</evidence>
<dbReference type="PIRSF" id="PIRSF037322">
    <property type="entry name" value="CDKN3"/>
    <property type="match status" value="1"/>
</dbReference>
<dbReference type="GeneTree" id="ENSGT00390000004717"/>
<gene>
    <name evidence="15" type="primary">CDKN3</name>
</gene>
<accession>A0A8D0GIL0</accession>
<dbReference type="EC" id="3.1.3.16" evidence="4 11"/>
<dbReference type="GO" id="GO:0051726">
    <property type="term" value="P:regulation of cell cycle"/>
    <property type="evidence" value="ECO:0007669"/>
    <property type="project" value="Ensembl"/>
</dbReference>
<evidence type="ECO:0000259" key="13">
    <source>
        <dbReference type="PROSITE" id="PS50054"/>
    </source>
</evidence>
<keyword evidence="7 11" id="KW-0904">Protein phosphatase</keyword>
<dbReference type="InterPro" id="IPR029021">
    <property type="entry name" value="Prot-tyrosine_phosphatase-like"/>
</dbReference>
<evidence type="ECO:0000256" key="2">
    <source>
        <dbReference type="ARBA" id="ARBA00009580"/>
    </source>
</evidence>
<organism evidence="15 16">
    <name type="scientific">Sphenodon punctatus</name>
    <name type="common">Tuatara</name>
    <name type="synonym">Hatteria punctata</name>
    <dbReference type="NCBI Taxonomy" id="8508"/>
    <lineage>
        <taxon>Eukaryota</taxon>
        <taxon>Metazoa</taxon>
        <taxon>Chordata</taxon>
        <taxon>Craniata</taxon>
        <taxon>Vertebrata</taxon>
        <taxon>Euteleostomi</taxon>
        <taxon>Lepidosauria</taxon>
        <taxon>Sphenodontia</taxon>
        <taxon>Sphenodontidae</taxon>
        <taxon>Sphenodon</taxon>
    </lineage>
</organism>
<dbReference type="PANTHER" id="PTHR23339">
    <property type="entry name" value="TYROSINE SPECIFIC PROTEIN PHOSPHATASE AND DUAL SPECIFICITY PROTEIN PHOSPHATASE"/>
    <property type="match status" value="1"/>
</dbReference>
<evidence type="ECO:0000256" key="10">
    <source>
        <dbReference type="ARBA" id="ARBA00067397"/>
    </source>
</evidence>
<evidence type="ECO:0000256" key="6">
    <source>
        <dbReference type="ARBA" id="ARBA00022801"/>
    </source>
</evidence>
<comment type="catalytic activity">
    <reaction evidence="11">
        <text>O-phospho-L-threonyl-[protein] + H2O = L-threonyl-[protein] + phosphate</text>
        <dbReference type="Rhea" id="RHEA:47004"/>
        <dbReference type="Rhea" id="RHEA-COMP:11060"/>
        <dbReference type="Rhea" id="RHEA-COMP:11605"/>
        <dbReference type="ChEBI" id="CHEBI:15377"/>
        <dbReference type="ChEBI" id="CHEBI:30013"/>
        <dbReference type="ChEBI" id="CHEBI:43474"/>
        <dbReference type="ChEBI" id="CHEBI:61977"/>
        <dbReference type="EC" id="3.1.3.16"/>
    </reaction>
</comment>
<dbReference type="AlphaFoldDB" id="A0A8D0GIL0"/>
<dbReference type="SMART" id="SM00404">
    <property type="entry name" value="PTPc_motif"/>
    <property type="match status" value="1"/>
</dbReference>
<comment type="subunit">
    <text evidence="9">Interacts with cyclin-dependent kinases such as CDK1, CDK2 and CDK3. Does not interact with CDK4. Interacts (via C-terminus) with phosphorylated CDK2 (via C-terminal helix). Interacts with MS4A3 (via C-terminus); the interaction enhances CDKN3 enzymatic activity.</text>
</comment>
<dbReference type="PROSITE" id="PS50056">
    <property type="entry name" value="TYR_PHOSPHATASE_2"/>
    <property type="match status" value="1"/>
</dbReference>
<evidence type="ECO:0000313" key="15">
    <source>
        <dbReference type="Ensembl" id="ENSSPUP00000006671.1"/>
    </source>
</evidence>
<comment type="subcellular location">
    <subcellularLocation>
        <location evidence="1 11">Cytoplasm</location>
        <location evidence="1 11">Perinuclear region</location>
    </subcellularLocation>
</comment>
<dbReference type="SUPFAM" id="SSF52799">
    <property type="entry name" value="(Phosphotyrosine protein) phosphatases II"/>
    <property type="match status" value="1"/>
</dbReference>
<dbReference type="InterPro" id="IPR050561">
    <property type="entry name" value="PTP"/>
</dbReference>
<dbReference type="InterPro" id="IPR020422">
    <property type="entry name" value="TYR_PHOSPHATASE_DUAL_dom"/>
</dbReference>
<evidence type="ECO:0000256" key="12">
    <source>
        <dbReference type="PIRSR" id="PIRSR037322-1"/>
    </source>
</evidence>
<dbReference type="Pfam" id="PF05706">
    <property type="entry name" value="CDKN3"/>
    <property type="match status" value="1"/>
</dbReference>
<dbReference type="GO" id="GO:0005829">
    <property type="term" value="C:cytosol"/>
    <property type="evidence" value="ECO:0007669"/>
    <property type="project" value="Ensembl"/>
</dbReference>
<evidence type="ECO:0000256" key="1">
    <source>
        <dbReference type="ARBA" id="ARBA00004556"/>
    </source>
</evidence>
<feature type="active site" description="Phosphocysteine intermediate" evidence="12">
    <location>
        <position position="107"/>
    </location>
</feature>
<dbReference type="GO" id="GO:0004722">
    <property type="term" value="F:protein serine/threonine phosphatase activity"/>
    <property type="evidence" value="ECO:0007669"/>
    <property type="project" value="UniProtKB-EC"/>
</dbReference>
<keyword evidence="8 11" id="KW-0131">Cell cycle</keyword>
<feature type="domain" description="Tyrosine specific protein phosphatases" evidence="14">
    <location>
        <begin position="87"/>
        <end position="154"/>
    </location>
</feature>
<comment type="similarity">
    <text evidence="2 11">Belongs to the protein-tyrosine phosphatase family.</text>
</comment>
<name>A0A8D0GIL0_SPHPU</name>
<protein>
    <recommendedName>
        <fullName evidence="10 11">Cyclin-dependent kinase inhibitor 3</fullName>
        <ecNumber evidence="4 11">3.1.3.16</ecNumber>
        <ecNumber evidence="3 11">3.1.3.48</ecNumber>
    </recommendedName>
</protein>
<evidence type="ECO:0000256" key="5">
    <source>
        <dbReference type="ARBA" id="ARBA00022490"/>
    </source>
</evidence>
<reference evidence="15" key="2">
    <citation type="submission" date="2025-09" db="UniProtKB">
        <authorList>
            <consortium name="Ensembl"/>
        </authorList>
    </citation>
    <scope>IDENTIFICATION</scope>
</reference>
<evidence type="ECO:0000259" key="14">
    <source>
        <dbReference type="PROSITE" id="PS50056"/>
    </source>
</evidence>
<keyword evidence="5 11" id="KW-0963">Cytoplasm</keyword>
<proteinExistence type="inferred from homology"/>
<dbReference type="OMA" id="CRYKDIR"/>
<dbReference type="Proteomes" id="UP000694392">
    <property type="component" value="Unplaced"/>
</dbReference>
<evidence type="ECO:0000256" key="4">
    <source>
        <dbReference type="ARBA" id="ARBA00013081"/>
    </source>
</evidence>